<dbReference type="EMBL" id="LWDE02000184">
    <property type="protein sequence ID" value="KAE8252148.1"/>
    <property type="molecule type" value="Genomic_DNA"/>
</dbReference>
<feature type="transmembrane region" description="Helical" evidence="2">
    <location>
        <begin position="206"/>
        <end position="224"/>
    </location>
</feature>
<name>A0A8X7MXN9_9BASI</name>
<accession>A0A8X7MXN9</accession>
<keyword evidence="2" id="KW-0812">Transmembrane</keyword>
<evidence type="ECO:0000256" key="2">
    <source>
        <dbReference type="SAM" id="Phobius"/>
    </source>
</evidence>
<keyword evidence="2" id="KW-1133">Transmembrane helix</keyword>
<dbReference type="Proteomes" id="UP000077684">
    <property type="component" value="Unassembled WGS sequence"/>
</dbReference>
<keyword evidence="2" id="KW-0472">Membrane</keyword>
<feature type="region of interest" description="Disordered" evidence="1">
    <location>
        <begin position="99"/>
        <end position="121"/>
    </location>
</feature>
<feature type="compositionally biased region" description="Basic and acidic residues" evidence="1">
    <location>
        <begin position="104"/>
        <end position="121"/>
    </location>
</feature>
<keyword evidence="4" id="KW-1185">Reference proteome</keyword>
<sequence>MTFGAARSILKTSIISHLFIVHPIHTHTHSITTMSYADVAKNNAPAPTSADPAFLDGAYNQPPTDGHGASDIPSTALPDVDSHKINVVPAGTDLNALHTQSEQTSHETEQRVSELEQNAREEAERVKEKAKNLKEDAKHGLHKAEKKVSKAANDASSQAKKSWAQFSSDPKAWASSLGALNIVVLSGLGVYAYTQRDAIRAWDRRVLVAVVGGVGAVLGLQAYAGTEKAREQTGRK</sequence>
<proteinExistence type="predicted"/>
<evidence type="ECO:0000313" key="3">
    <source>
        <dbReference type="EMBL" id="KAE8252148.1"/>
    </source>
</evidence>
<organism evidence="3 4">
    <name type="scientific">Tilletia controversa</name>
    <name type="common">dwarf bunt fungus</name>
    <dbReference type="NCBI Taxonomy" id="13291"/>
    <lineage>
        <taxon>Eukaryota</taxon>
        <taxon>Fungi</taxon>
        <taxon>Dikarya</taxon>
        <taxon>Basidiomycota</taxon>
        <taxon>Ustilaginomycotina</taxon>
        <taxon>Exobasidiomycetes</taxon>
        <taxon>Tilletiales</taxon>
        <taxon>Tilletiaceae</taxon>
        <taxon>Tilletia</taxon>
    </lineage>
</organism>
<reference evidence="3" key="2">
    <citation type="journal article" date="2019" name="IMA Fungus">
        <title>Genome sequencing and comparison of five Tilletia species to identify candidate genes for the detection of regulated species infecting wheat.</title>
        <authorList>
            <person name="Nguyen H.D.T."/>
            <person name="Sultana T."/>
            <person name="Kesanakurti P."/>
            <person name="Hambleton S."/>
        </authorList>
    </citation>
    <scope>NUCLEOTIDE SEQUENCE</scope>
    <source>
        <strain evidence="3">DAOMC 236426</strain>
    </source>
</reference>
<dbReference type="AlphaFoldDB" id="A0A8X7MXN9"/>
<feature type="transmembrane region" description="Helical" evidence="2">
    <location>
        <begin position="172"/>
        <end position="194"/>
    </location>
</feature>
<gene>
    <name evidence="3" type="ORF">A4X06_0g2403</name>
</gene>
<comment type="caution">
    <text evidence="3">The sequence shown here is derived from an EMBL/GenBank/DDBJ whole genome shotgun (WGS) entry which is preliminary data.</text>
</comment>
<evidence type="ECO:0000313" key="4">
    <source>
        <dbReference type="Proteomes" id="UP000077684"/>
    </source>
</evidence>
<reference evidence="3" key="1">
    <citation type="submission" date="2016-04" db="EMBL/GenBank/DDBJ databases">
        <authorList>
            <person name="Nguyen H.D."/>
            <person name="Samba Siva P."/>
            <person name="Cullis J."/>
            <person name="Levesque C.A."/>
            <person name="Hambleton S."/>
        </authorList>
    </citation>
    <scope>NUCLEOTIDE SEQUENCE</scope>
    <source>
        <strain evidence="3">DAOMC 236426</strain>
    </source>
</reference>
<feature type="region of interest" description="Disordered" evidence="1">
    <location>
        <begin position="45"/>
        <end position="75"/>
    </location>
</feature>
<protein>
    <recommendedName>
        <fullName evidence="5">Mitochondrial outer membrane protein OM14 C-terminal domain-containing protein</fullName>
    </recommendedName>
</protein>
<evidence type="ECO:0000256" key="1">
    <source>
        <dbReference type="SAM" id="MobiDB-lite"/>
    </source>
</evidence>
<evidence type="ECO:0008006" key="5">
    <source>
        <dbReference type="Google" id="ProtNLM"/>
    </source>
</evidence>